<keyword evidence="3" id="KW-1185">Reference proteome</keyword>
<dbReference type="RefSeq" id="WP_172241480.1">
    <property type="nucleotide sequence ID" value="NZ_BMDD01000005.1"/>
</dbReference>
<name>A0ABQ2A243_9BACL</name>
<dbReference type="EMBL" id="BMDD01000005">
    <property type="protein sequence ID" value="GGH84721.1"/>
    <property type="molecule type" value="Genomic_DNA"/>
</dbReference>
<proteinExistence type="predicted"/>
<evidence type="ECO:0000313" key="2">
    <source>
        <dbReference type="EMBL" id="GGH84721.1"/>
    </source>
</evidence>
<evidence type="ECO:0000313" key="3">
    <source>
        <dbReference type="Proteomes" id="UP000605427"/>
    </source>
</evidence>
<organism evidence="2 3">
    <name type="scientific">Saccharibacillus endophyticus</name>
    <dbReference type="NCBI Taxonomy" id="2060666"/>
    <lineage>
        <taxon>Bacteria</taxon>
        <taxon>Bacillati</taxon>
        <taxon>Bacillota</taxon>
        <taxon>Bacilli</taxon>
        <taxon>Bacillales</taxon>
        <taxon>Paenibacillaceae</taxon>
        <taxon>Saccharibacillus</taxon>
    </lineage>
</organism>
<reference evidence="3" key="1">
    <citation type="journal article" date="2019" name="Int. J. Syst. Evol. Microbiol.">
        <title>The Global Catalogue of Microorganisms (GCM) 10K type strain sequencing project: providing services to taxonomists for standard genome sequencing and annotation.</title>
        <authorList>
            <consortium name="The Broad Institute Genomics Platform"/>
            <consortium name="The Broad Institute Genome Sequencing Center for Infectious Disease"/>
            <person name="Wu L."/>
            <person name="Ma J."/>
        </authorList>
    </citation>
    <scope>NUCLEOTIDE SEQUENCE [LARGE SCALE GENOMIC DNA]</scope>
    <source>
        <strain evidence="3">CCM 8702</strain>
    </source>
</reference>
<feature type="signal peptide" evidence="1">
    <location>
        <begin position="1"/>
        <end position="22"/>
    </location>
</feature>
<comment type="caution">
    <text evidence="2">The sequence shown here is derived from an EMBL/GenBank/DDBJ whole genome shotgun (WGS) entry which is preliminary data.</text>
</comment>
<gene>
    <name evidence="2" type="ORF">GCM10007362_40450</name>
</gene>
<evidence type="ECO:0008006" key="4">
    <source>
        <dbReference type="Google" id="ProtNLM"/>
    </source>
</evidence>
<sequence>MNLSRIRICLLAMILTMTTACGSSSDHPKTGIDPADIQAYSRIVKQVYYDVPFSQDGTFYTDSQSGKIIVGIKQDNDRTRKLKHELRQNLLDQVEFIEVTYSRADLNKVFEKIQSKQQDIEEAGIQMTHLGIQVSEQKVNFVFNAFDQQKLKTEKKVQTFMEQFVAKQEKAMLNVTYEPGMTSEVGG</sequence>
<accession>A0ABQ2A243</accession>
<dbReference type="PROSITE" id="PS51257">
    <property type="entry name" value="PROKAR_LIPOPROTEIN"/>
    <property type="match status" value="1"/>
</dbReference>
<keyword evidence="1" id="KW-0732">Signal</keyword>
<dbReference type="Proteomes" id="UP000605427">
    <property type="component" value="Unassembled WGS sequence"/>
</dbReference>
<feature type="chain" id="PRO_5046617784" description="DUF1307 domain-containing protein" evidence="1">
    <location>
        <begin position="23"/>
        <end position="187"/>
    </location>
</feature>
<evidence type="ECO:0000256" key="1">
    <source>
        <dbReference type="SAM" id="SignalP"/>
    </source>
</evidence>
<protein>
    <recommendedName>
        <fullName evidence="4">DUF1307 domain-containing protein</fullName>
    </recommendedName>
</protein>